<keyword evidence="7" id="KW-1185">Reference proteome</keyword>
<dbReference type="InterPro" id="IPR001965">
    <property type="entry name" value="Znf_PHD"/>
</dbReference>
<dbReference type="CDD" id="cd04301">
    <property type="entry name" value="NAT_SF"/>
    <property type="match status" value="1"/>
</dbReference>
<dbReference type="Gene3D" id="3.90.980.20">
    <property type="match status" value="1"/>
</dbReference>
<evidence type="ECO:0000256" key="4">
    <source>
        <dbReference type="SAM" id="MobiDB-lite"/>
    </source>
</evidence>
<dbReference type="SMART" id="SM00249">
    <property type="entry name" value="PHD"/>
    <property type="match status" value="1"/>
</dbReference>
<accession>A0A0M4ECY4</accession>
<evidence type="ECO:0000259" key="5">
    <source>
        <dbReference type="PROSITE" id="PS51186"/>
    </source>
</evidence>
<feature type="compositionally biased region" description="Low complexity" evidence="4">
    <location>
        <begin position="334"/>
        <end position="358"/>
    </location>
</feature>
<dbReference type="EMBL" id="CP012523">
    <property type="protein sequence ID" value="ALC39560.1"/>
    <property type="molecule type" value="Genomic_DNA"/>
</dbReference>
<dbReference type="GO" id="GO:0004402">
    <property type="term" value="F:histone acetyltransferase activity"/>
    <property type="evidence" value="ECO:0007669"/>
    <property type="project" value="TreeGrafter"/>
</dbReference>
<dbReference type="FunFam" id="3.40.630.30:FF:000013">
    <property type="entry name" value="cysteine-rich protein 2-binding protein-like"/>
    <property type="match status" value="1"/>
</dbReference>
<dbReference type="SUPFAM" id="SSF55729">
    <property type="entry name" value="Acyl-CoA N-acyltransferases (Nat)"/>
    <property type="match status" value="1"/>
</dbReference>
<dbReference type="Pfam" id="PF00583">
    <property type="entry name" value="Acetyltransf_1"/>
    <property type="match status" value="1"/>
</dbReference>
<sequence>MSPTNASTCSYCQKAVTDDNYLECLKCEQYVHIKCLPHASTPGDLLGDVFFDFTCIRCVGLENKDSVEKPKERFVRQRIPWLLVLTLTLYNLSIKSKGLSHHGYFHWRTHIINFVEKNWNFIFEPKVRRRKQWTGSVSGALSHNSPEYFQSGMSVCLEHGWWKLAKPNLTPRSVRAEYEHRTLERQQLRIDRRAPAVDENSCGSDLSVTDHVNEVSTIASAPVEEPASSEGCARAIPYMGRLPKTQAAAAPPSPETKQEDVEDTPQQPLSSVQASLMDFLAESLGGDDLSMFMPPPLIGTPGIGKTDFFMSEALLEPPGASGSLFELEGNFGLPPAESEIQPPEQQPMEQAEPQQASSESEEEAMEQAEPQTEQSDCYQARIVQVTNFQAQEPQQQKPIKEEPLEVIEDTAEPPESQNPSLERCEPSGFKRQTRRNWPWLQEQKQQPAEETTQQLQLMSVYEEQQLHQRLEKYFALEQRCKMEIPAHVRRFYRKLCVRKWKREHNRSIFNLDEHVDPTARLQMLNREKKPQILDRYHLLEQATLQKRSTFRARLMGTTEYELFESPYTQRVLQPFVYRSRQMAPPWLKLMCELQFKVNKTHPTRATIDFCYVRPQHIPAVNALLQSAFWSGIDVSECLSYPDYSVVALYKKLVIGCGFLVPDVGFNEAYISFMAVRPNWQRSGIATFMLYHLIQTCMSKDITLHVSANNSAVMLYQKFGFKIEEVIVDFYDKYLPLDSKQSRNAFFLRLMR</sequence>
<protein>
    <submittedName>
        <fullName evidence="6">Atac2</fullName>
    </submittedName>
</protein>
<feature type="region of interest" description="Disordered" evidence="4">
    <location>
        <begin position="329"/>
        <end position="375"/>
    </location>
</feature>
<dbReference type="OrthoDB" id="4080456at2759"/>
<dbReference type="AlphaFoldDB" id="A0A0M4ECY4"/>
<dbReference type="SUPFAM" id="SSF57903">
    <property type="entry name" value="FYVE/PHD zinc finger"/>
    <property type="match status" value="1"/>
</dbReference>
<organism evidence="6 7">
    <name type="scientific">Drosophila busckii</name>
    <name type="common">Fruit fly</name>
    <dbReference type="NCBI Taxonomy" id="30019"/>
    <lineage>
        <taxon>Eukaryota</taxon>
        <taxon>Metazoa</taxon>
        <taxon>Ecdysozoa</taxon>
        <taxon>Arthropoda</taxon>
        <taxon>Hexapoda</taxon>
        <taxon>Insecta</taxon>
        <taxon>Pterygota</taxon>
        <taxon>Neoptera</taxon>
        <taxon>Endopterygota</taxon>
        <taxon>Diptera</taxon>
        <taxon>Brachycera</taxon>
        <taxon>Muscomorpha</taxon>
        <taxon>Ephydroidea</taxon>
        <taxon>Drosophilidae</taxon>
        <taxon>Drosophila</taxon>
    </lineage>
</organism>
<dbReference type="OMA" id="PRRNWPW"/>
<dbReference type="PROSITE" id="PS51186">
    <property type="entry name" value="GNAT"/>
    <property type="match status" value="1"/>
</dbReference>
<evidence type="ECO:0000313" key="7">
    <source>
        <dbReference type="Proteomes" id="UP000494163"/>
    </source>
</evidence>
<dbReference type="PANTHER" id="PTHR20916">
    <property type="entry name" value="CYSTEINE AND GLYCINE-RICH PROTEIN 2 BINDING PROTEIN"/>
    <property type="match status" value="1"/>
</dbReference>
<dbReference type="PROSITE" id="PS01359">
    <property type="entry name" value="ZF_PHD_1"/>
    <property type="match status" value="1"/>
</dbReference>
<reference evidence="6 7" key="1">
    <citation type="submission" date="2015-08" db="EMBL/GenBank/DDBJ databases">
        <title>Ancestral chromatin configuration constrains chromatin evolution on differentiating sex chromosomes in Drosophila.</title>
        <authorList>
            <person name="Zhou Q."/>
            <person name="Bachtrog D."/>
        </authorList>
    </citation>
    <scope>NUCLEOTIDE SEQUENCE [LARGE SCALE GENOMIC DNA]</scope>
    <source>
        <tissue evidence="6">Whole larvae</tissue>
    </source>
</reference>
<dbReference type="InterPro" id="IPR019786">
    <property type="entry name" value="Zinc_finger_PHD-type_CS"/>
</dbReference>
<dbReference type="PANTHER" id="PTHR20916:SF26">
    <property type="entry name" value="CYSTEINE-RICH PROTEIN 2-BINDING PROTEIN"/>
    <property type="match status" value="1"/>
</dbReference>
<keyword evidence="1" id="KW-0479">Metal-binding</keyword>
<dbReference type="InterPro" id="IPR011011">
    <property type="entry name" value="Znf_FYVE_PHD"/>
</dbReference>
<dbReference type="InterPro" id="IPR016181">
    <property type="entry name" value="Acyl_CoA_acyltransferase"/>
</dbReference>
<keyword evidence="2" id="KW-0863">Zinc-finger</keyword>
<proteinExistence type="predicted"/>
<feature type="region of interest" description="Disordered" evidence="4">
    <location>
        <begin position="245"/>
        <end position="269"/>
    </location>
</feature>
<keyword evidence="3" id="KW-0862">Zinc</keyword>
<evidence type="ECO:0000256" key="1">
    <source>
        <dbReference type="ARBA" id="ARBA00022723"/>
    </source>
</evidence>
<gene>
    <name evidence="6" type="ORF">Dbus_chr2Lg1645</name>
</gene>
<dbReference type="Proteomes" id="UP000494163">
    <property type="component" value="Chromosome 2L"/>
</dbReference>
<dbReference type="InterPro" id="IPR000182">
    <property type="entry name" value="GNAT_dom"/>
</dbReference>
<dbReference type="Gene3D" id="3.40.630.30">
    <property type="match status" value="1"/>
</dbReference>
<evidence type="ECO:0000256" key="2">
    <source>
        <dbReference type="ARBA" id="ARBA00022771"/>
    </source>
</evidence>
<dbReference type="STRING" id="30019.A0A0M4ECY4"/>
<dbReference type="GO" id="GO:0008270">
    <property type="term" value="F:zinc ion binding"/>
    <property type="evidence" value="ECO:0007669"/>
    <property type="project" value="UniProtKB-KW"/>
</dbReference>
<evidence type="ECO:0000256" key="3">
    <source>
        <dbReference type="ARBA" id="ARBA00022833"/>
    </source>
</evidence>
<name>A0A0M4ECY4_DROBS</name>
<feature type="domain" description="N-acetyltransferase" evidence="5">
    <location>
        <begin position="607"/>
        <end position="737"/>
    </location>
</feature>
<feature type="region of interest" description="Disordered" evidence="4">
    <location>
        <begin position="409"/>
        <end position="429"/>
    </location>
</feature>
<evidence type="ECO:0000313" key="6">
    <source>
        <dbReference type="EMBL" id="ALC39560.1"/>
    </source>
</evidence>